<feature type="compositionally biased region" description="Basic and acidic residues" evidence="1">
    <location>
        <begin position="79"/>
        <end position="98"/>
    </location>
</feature>
<sequence>MEVKSQEMEEGRIDESNLLMEAESSTSAAELQTIKQVKKRRNRSGNALEATARNTLIKQFENGIQTSNSSNNTHKKCKAKSDKQEREKMSGKQNDEGVHNPVNAPSTAKRKRSESKLLNFNERYGYRTFSTFTPSEQEELQREASYIYDGAIFRSFDEFKIYFEAFKIVENHPYRVSSSELLRDDEGKVIERFKYKYVVFHCAHYGHPRKRGKGKRANQNYLPLGCKARFRLNADTTSVCLRISSFRNEHINHENNEEDYLRVVNKRRRKLSGGPGSKFMKMEKMDERRKEISGCDSTKENMTDLNKDVNSFEIAKNNPVHVVSSSKNFVFSNSSLENFTPIISSPRSSTPAILSQ</sequence>
<feature type="compositionally biased region" description="Polar residues" evidence="1">
    <location>
        <begin position="52"/>
        <end position="72"/>
    </location>
</feature>
<feature type="compositionally biased region" description="Polar residues" evidence="1">
    <location>
        <begin position="23"/>
        <end position="35"/>
    </location>
</feature>
<dbReference type="OrthoDB" id="5915810at2759"/>
<reference evidence="3 4" key="1">
    <citation type="submission" date="2015-12" db="EMBL/GenBank/DDBJ databases">
        <title>Draft genome of the nematode, Onchocerca flexuosa.</title>
        <authorList>
            <person name="Mitreva M."/>
        </authorList>
    </citation>
    <scope>NUCLEOTIDE SEQUENCE [LARGE SCALE GENOMIC DNA]</scope>
    <source>
        <strain evidence="3">Red Deer</strain>
    </source>
</reference>
<keyword evidence="4" id="KW-1185">Reference proteome</keyword>
<evidence type="ECO:0000256" key="1">
    <source>
        <dbReference type="SAM" id="MobiDB-lite"/>
    </source>
</evidence>
<protein>
    <recommendedName>
        <fullName evidence="2">ZSWIM3 N-terminal domain-containing protein</fullName>
    </recommendedName>
</protein>
<accession>A0A238BLB7</accession>
<feature type="compositionally biased region" description="Basic and acidic residues" evidence="1">
    <location>
        <begin position="1"/>
        <end position="15"/>
    </location>
</feature>
<feature type="domain" description="ZSWIM3 N-terminal" evidence="2">
    <location>
        <begin position="150"/>
        <end position="252"/>
    </location>
</feature>
<evidence type="ECO:0000313" key="3">
    <source>
        <dbReference type="EMBL" id="OZC06249.1"/>
    </source>
</evidence>
<dbReference type="Proteomes" id="UP000242913">
    <property type="component" value="Unassembled WGS sequence"/>
</dbReference>
<dbReference type="EMBL" id="KZ270160">
    <property type="protein sequence ID" value="OZC06249.1"/>
    <property type="molecule type" value="Genomic_DNA"/>
</dbReference>
<feature type="region of interest" description="Disordered" evidence="1">
    <location>
        <begin position="1"/>
        <end position="114"/>
    </location>
</feature>
<evidence type="ECO:0000313" key="4">
    <source>
        <dbReference type="Proteomes" id="UP000242913"/>
    </source>
</evidence>
<organism evidence="3 4">
    <name type="scientific">Onchocerca flexuosa</name>
    <dbReference type="NCBI Taxonomy" id="387005"/>
    <lineage>
        <taxon>Eukaryota</taxon>
        <taxon>Metazoa</taxon>
        <taxon>Ecdysozoa</taxon>
        <taxon>Nematoda</taxon>
        <taxon>Chromadorea</taxon>
        <taxon>Rhabditida</taxon>
        <taxon>Spirurina</taxon>
        <taxon>Spiruromorpha</taxon>
        <taxon>Filarioidea</taxon>
        <taxon>Onchocercidae</taxon>
        <taxon>Onchocerca</taxon>
    </lineage>
</organism>
<dbReference type="InterPro" id="IPR048325">
    <property type="entry name" value="ZSWIM3_N"/>
</dbReference>
<dbReference type="AlphaFoldDB" id="A0A238BLB7"/>
<evidence type="ECO:0000259" key="2">
    <source>
        <dbReference type="Pfam" id="PF21599"/>
    </source>
</evidence>
<dbReference type="Pfam" id="PF21599">
    <property type="entry name" value="ZSWIM3_N"/>
    <property type="match status" value="1"/>
</dbReference>
<name>A0A238BLB7_9BILA</name>
<proteinExistence type="predicted"/>
<gene>
    <name evidence="3" type="ORF">X798_06763</name>
</gene>